<keyword evidence="6" id="KW-1185">Reference proteome</keyword>
<comment type="function">
    <text evidence="3">Stores iron in a soluble, non-toxic, readily available form. Important for iron homeostasis. Iron is taken up in the ferrous form and deposited as ferric hydroxides after oxidation. Also plays a role in delivery of iron to cells. Mediates iron uptake in capsule cells of the developing kidney. Delivery to lysosomes by the cargo receptor NCOA4 for autophagic degradation and release or iron.</text>
</comment>
<organism evidence="5 6">
    <name type="scientific">Felis catus</name>
    <name type="common">Cat</name>
    <name type="synonym">Felis silvestris catus</name>
    <dbReference type="NCBI Taxonomy" id="9685"/>
    <lineage>
        <taxon>Eukaryota</taxon>
        <taxon>Metazoa</taxon>
        <taxon>Chordata</taxon>
        <taxon>Craniata</taxon>
        <taxon>Vertebrata</taxon>
        <taxon>Euteleostomi</taxon>
        <taxon>Mammalia</taxon>
        <taxon>Eutheria</taxon>
        <taxon>Laurasiatheria</taxon>
        <taxon>Carnivora</taxon>
        <taxon>Feliformia</taxon>
        <taxon>Felidae</taxon>
        <taxon>Felinae</taxon>
        <taxon>Felis</taxon>
    </lineage>
</organism>
<evidence type="ECO:0000256" key="1">
    <source>
        <dbReference type="ARBA" id="ARBA00040044"/>
    </source>
</evidence>
<proteinExistence type="predicted"/>
<dbReference type="InterPro" id="IPR012347">
    <property type="entry name" value="Ferritin-like"/>
</dbReference>
<dbReference type="Gene3D" id="1.20.1260.10">
    <property type="match status" value="1"/>
</dbReference>
<dbReference type="SUPFAM" id="SSF47240">
    <property type="entry name" value="Ferritin-like"/>
    <property type="match status" value="1"/>
</dbReference>
<evidence type="ECO:0000256" key="4">
    <source>
        <dbReference type="ARBA" id="ARBA00047045"/>
    </source>
</evidence>
<dbReference type="InterPro" id="IPR001519">
    <property type="entry name" value="Ferritin"/>
</dbReference>
<sequence>MLVSCLNKLSQTQRLTTRDIYSLTVLEARSQKSSITRPKPRCQQGCAHSGGSRGESGFSLSQLLGGYQHIPWLVTTSLQSSSTFKPLCPSPIMRSQTALSLSLETVHMDSAPAGPPSLFLQQCSDGADPGMPFLPASNHPPNFCPGATFRIIFLPTLCLWDQPTPYFKLGSLLPINRELPDLSELFQHDGGLYQPPGPHASSGLSYTYLSLGFYFHHYDVPLEGVGHLFWESATKYKDAERLLKMQNQHSGHPLFQGMQKPSQDEWGKTLDSMEAAMVLENLNRPLLGLHALGPARVDVRDCVENHFRDEEGTFTKEMGDQTPPTHVRRLASPQAWLSSSSSKGLHSSMTRSLWSPAAFEGPLWHLPGAQAHA</sequence>
<comment type="subcellular location">
    <subcellularLocation>
        <location evidence="2">Autolysosome</location>
    </subcellularLocation>
</comment>
<evidence type="ECO:0000256" key="3">
    <source>
        <dbReference type="ARBA" id="ARBA00045578"/>
    </source>
</evidence>
<dbReference type="PANTHER" id="PTHR11431">
    <property type="entry name" value="FERRITIN"/>
    <property type="match status" value="1"/>
</dbReference>
<accession>A0ABI8A6Z3</accession>
<reference evidence="5 6" key="1">
    <citation type="submission" date="2021-02" db="EMBL/GenBank/DDBJ databases">
        <title>Safari Cat Assemblies.</title>
        <authorList>
            <person name="Bredemeyer K.R."/>
            <person name="Murphy W.J."/>
        </authorList>
    </citation>
    <scope>NUCLEOTIDE SEQUENCE [LARGE SCALE GENOMIC DNA]</scope>
</reference>
<reference evidence="5" key="3">
    <citation type="submission" date="2025-09" db="UniProtKB">
        <authorList>
            <consortium name="Ensembl"/>
        </authorList>
    </citation>
    <scope>IDENTIFICATION</scope>
    <source>
        <strain evidence="5">breed Abyssinian</strain>
    </source>
</reference>
<dbReference type="Proteomes" id="UP000823872">
    <property type="component" value="Chromosome B3"/>
</dbReference>
<dbReference type="GeneTree" id="ENSGT00940000153096"/>
<comment type="subunit">
    <text evidence="4">Oligomer of 24 subunits. There are two types of subunits: L (light) chain and H (heavy) chain. The major chain can be light or heavy, depending on the species and tissue type. The functional molecule forms a roughly spherical shell with a diameter of 12 nm and contains a central cavity into which the insoluble mineral iron core is deposited. Interacts with NCOA4.</text>
</comment>
<evidence type="ECO:0000313" key="6">
    <source>
        <dbReference type="Proteomes" id="UP000823872"/>
    </source>
</evidence>
<name>A0ABI8A6Z3_FELCA</name>
<reference evidence="5" key="2">
    <citation type="submission" date="2025-08" db="UniProtKB">
        <authorList>
            <consortium name="Ensembl"/>
        </authorList>
    </citation>
    <scope>IDENTIFICATION</scope>
    <source>
        <strain evidence="5">breed Abyssinian</strain>
    </source>
</reference>
<dbReference type="InterPro" id="IPR009078">
    <property type="entry name" value="Ferritin-like_SF"/>
</dbReference>
<evidence type="ECO:0000256" key="2">
    <source>
        <dbReference type="ARBA" id="ARBA00044942"/>
    </source>
</evidence>
<protein>
    <recommendedName>
        <fullName evidence="1">Ferritin light chain</fullName>
    </recommendedName>
</protein>
<evidence type="ECO:0000313" key="5">
    <source>
        <dbReference type="Ensembl" id="ENSFCTP00005055016.1"/>
    </source>
</evidence>
<dbReference type="Ensembl" id="ENSFCTT00005078775.1">
    <property type="protein sequence ID" value="ENSFCTP00005055016.1"/>
    <property type="gene ID" value="ENSFCTG00005027890.1"/>
</dbReference>
<dbReference type="PANTHER" id="PTHR11431:SF47">
    <property type="entry name" value="FERRITIN LIGHT CHAIN"/>
    <property type="match status" value="1"/>
</dbReference>
<gene>
    <name evidence="5" type="primary">SP6</name>
</gene>